<dbReference type="AlphaFoldDB" id="A0A9Q9AM86"/>
<feature type="compositionally biased region" description="Polar residues" evidence="1">
    <location>
        <begin position="366"/>
        <end position="380"/>
    </location>
</feature>
<keyword evidence="3" id="KW-1185">Reference proteome</keyword>
<protein>
    <submittedName>
        <fullName evidence="2">Uncharacterized protein</fullName>
    </submittedName>
</protein>
<feature type="compositionally biased region" description="Low complexity" evidence="1">
    <location>
        <begin position="446"/>
        <end position="455"/>
    </location>
</feature>
<evidence type="ECO:0000313" key="2">
    <source>
        <dbReference type="EMBL" id="USW48597.1"/>
    </source>
</evidence>
<reference evidence="2" key="1">
    <citation type="submission" date="2022-06" db="EMBL/GenBank/DDBJ databases">
        <title>Complete genome sequences of two strains of the flax pathogen Septoria linicola.</title>
        <authorList>
            <person name="Lapalu N."/>
            <person name="Simon A."/>
            <person name="Demenou B."/>
            <person name="Paumier D."/>
            <person name="Guillot M.-P."/>
            <person name="Gout L."/>
            <person name="Valade R."/>
        </authorList>
    </citation>
    <scope>NUCLEOTIDE SEQUENCE</scope>
    <source>
        <strain evidence="2">SE15195</strain>
    </source>
</reference>
<feature type="compositionally biased region" description="Low complexity" evidence="1">
    <location>
        <begin position="494"/>
        <end position="504"/>
    </location>
</feature>
<feature type="compositionally biased region" description="Polar residues" evidence="1">
    <location>
        <begin position="518"/>
        <end position="532"/>
    </location>
</feature>
<evidence type="ECO:0000256" key="1">
    <source>
        <dbReference type="SAM" id="MobiDB-lite"/>
    </source>
</evidence>
<accession>A0A9Q9AM86</accession>
<dbReference type="EMBL" id="CP099418">
    <property type="protein sequence ID" value="USW48597.1"/>
    <property type="molecule type" value="Genomic_DNA"/>
</dbReference>
<feature type="compositionally biased region" description="Basic residues" evidence="1">
    <location>
        <begin position="81"/>
        <end position="92"/>
    </location>
</feature>
<organism evidence="2 3">
    <name type="scientific">Septoria linicola</name>
    <dbReference type="NCBI Taxonomy" id="215465"/>
    <lineage>
        <taxon>Eukaryota</taxon>
        <taxon>Fungi</taxon>
        <taxon>Dikarya</taxon>
        <taxon>Ascomycota</taxon>
        <taxon>Pezizomycotina</taxon>
        <taxon>Dothideomycetes</taxon>
        <taxon>Dothideomycetidae</taxon>
        <taxon>Mycosphaerellales</taxon>
        <taxon>Mycosphaerellaceae</taxon>
        <taxon>Septoria</taxon>
    </lineage>
</organism>
<feature type="region of interest" description="Disordered" evidence="1">
    <location>
        <begin position="565"/>
        <end position="637"/>
    </location>
</feature>
<feature type="compositionally biased region" description="Basic and acidic residues" evidence="1">
    <location>
        <begin position="281"/>
        <end position="290"/>
    </location>
</feature>
<feature type="compositionally biased region" description="Low complexity" evidence="1">
    <location>
        <begin position="36"/>
        <end position="49"/>
    </location>
</feature>
<evidence type="ECO:0000313" key="3">
    <source>
        <dbReference type="Proteomes" id="UP001056384"/>
    </source>
</evidence>
<feature type="compositionally biased region" description="Low complexity" evidence="1">
    <location>
        <begin position="223"/>
        <end position="235"/>
    </location>
</feature>
<name>A0A9Q9AM86_9PEZI</name>
<feature type="compositionally biased region" description="Low complexity" evidence="1">
    <location>
        <begin position="574"/>
        <end position="591"/>
    </location>
</feature>
<gene>
    <name evidence="2" type="ORF">Slin15195_G019160</name>
</gene>
<sequence>MDRLRPDSYDRPPRSRSTQRRHDTPPSSTDTRARYGTNTTDNNDSGTNGRDLHKPYSSRPSTDRYDPRYHYPPPPPPSAPRTHRSPLRKRRSWPPQPIAEDEVVALRKEAGSPRSLKVTSKEDVPSRGTVDQDPVIIDNPDYINEHERRFVFKQSSQGSTSTLPTPPTSEDERVRKARRRPSRLDIRQDDVTVPEVAKRTASPYAFTKPTKLPQQPSANSHLTPPSSAASGASTSRLNGSGPKPSSSRRDSGRISPGSRQRRDYFTTDKNNSESAIDDSDNDRKPLDTRSLRGNGKRLTELPLTESPRESFAELPRATGAPAANAPPIRRSNLDARRNTDTQNTLPTMNRLNMEKSRRPTPLMAATSLSDAQDLPSSLSAMSLDPRSADVYPRSRESSYAQSRPVSRDGSIVNGAPPSPSRSPRASADFSRDDRISREGSLLGSKPPSATSSRPASPSPRTPGESSRMPRTDLDWSALLAANAARRSKPPSRLSSAIPQDAAPASAPPNAPPLDWSRRNTPQEVTPAQSSASLPYPEDSSLMGSTMFMPTEQEYAYYPKQQPLAPAFPYDNTKPSGPSTPSSSSSAQSNLNPPRPTLNRGYSAAPVTNATPTEARAFENRPRLTASRQQSFADSSQTKKEIAVLAKKGLPPCPRQEPIAGKDDWYTITGHTNIDFCPDCIDTLFERTVFRNLFRRSLPRSYNGKVRCGFGSPWIRLAWLLTLQQHRTDLTLLQDIADIEETSAICPGGIESVQNWYGLRDPDGLFVRDFHLCYGDVRKIECLLPSLAGIFVRLPQRASYTKSTCAIRMDSTRFSTYLDALVTLHEKALVARRNADPMPLIELVERKTRLRECTKDTLLIGALWHYIPDLSPALTVCEDCFESVVEPEIKRNKSLAKKFNRTVQPVYGEGIGCSCQLYSPHMRKVFARAVEDNDIKYLVRKARERRDAEIYLQEKFKGVMSKAKRLSLEGAVTEEDERRLNRELEKITKEWKEKWE</sequence>
<feature type="region of interest" description="Disordered" evidence="1">
    <location>
        <begin position="1"/>
        <end position="543"/>
    </location>
</feature>
<dbReference type="Proteomes" id="UP001056384">
    <property type="component" value="Chromosome 1"/>
</dbReference>
<feature type="compositionally biased region" description="Polar residues" evidence="1">
    <location>
        <begin position="212"/>
        <end position="222"/>
    </location>
</feature>
<feature type="compositionally biased region" description="Polar residues" evidence="1">
    <location>
        <begin position="340"/>
        <end position="350"/>
    </location>
</feature>
<feature type="compositionally biased region" description="Pro residues" evidence="1">
    <location>
        <begin position="70"/>
        <end position="79"/>
    </location>
</feature>
<proteinExistence type="predicted"/>
<feature type="compositionally biased region" description="Polar residues" evidence="1">
    <location>
        <begin position="625"/>
        <end position="635"/>
    </location>
</feature>
<feature type="compositionally biased region" description="Basic and acidic residues" evidence="1">
    <location>
        <begin position="1"/>
        <end position="13"/>
    </location>
</feature>